<dbReference type="HOGENOM" id="CLU_163439_0_0_6"/>
<dbReference type="KEGG" id="ttu:TERTU_2603"/>
<proteinExistence type="predicted"/>
<dbReference type="Proteomes" id="UP000009080">
    <property type="component" value="Chromosome"/>
</dbReference>
<dbReference type="AlphaFoldDB" id="C5BLT2"/>
<name>C5BLT2_TERTT</name>
<keyword evidence="2" id="KW-1185">Reference proteome</keyword>
<sequence length="114" mass="13090">MLLRSRNNPDTLVSTQDSVHNYYESLVIAQLLRASDRANEDAEFMADVTCVALNRLPPRYVRHDVDMTFFLSPAEMEEMETKVAHAVNHAMAYVETREREKLAATSRASDEERE</sequence>
<dbReference type="EMBL" id="CP001614">
    <property type="protein sequence ID" value="ACR13236.1"/>
    <property type="molecule type" value="Genomic_DNA"/>
</dbReference>
<dbReference type="Pfam" id="PF10719">
    <property type="entry name" value="ComFB"/>
    <property type="match status" value="1"/>
</dbReference>
<organism evidence="1 2">
    <name type="scientific">Teredinibacter turnerae (strain ATCC 39867 / T7901)</name>
    <dbReference type="NCBI Taxonomy" id="377629"/>
    <lineage>
        <taxon>Bacteria</taxon>
        <taxon>Pseudomonadati</taxon>
        <taxon>Pseudomonadota</taxon>
        <taxon>Gammaproteobacteria</taxon>
        <taxon>Cellvibrionales</taxon>
        <taxon>Cellvibrionaceae</taxon>
        <taxon>Teredinibacter</taxon>
    </lineage>
</organism>
<evidence type="ECO:0000313" key="1">
    <source>
        <dbReference type="EMBL" id="ACR13236.1"/>
    </source>
</evidence>
<protein>
    <recommendedName>
        <fullName evidence="3">Late competence development protein ComFB</fullName>
    </recommendedName>
</protein>
<dbReference type="eggNOG" id="ENOG5032ZD1">
    <property type="taxonomic scope" value="Bacteria"/>
</dbReference>
<dbReference type="OrthoDB" id="5895647at2"/>
<evidence type="ECO:0000313" key="2">
    <source>
        <dbReference type="Proteomes" id="UP000009080"/>
    </source>
</evidence>
<dbReference type="STRING" id="377629.TERTU_2603"/>
<dbReference type="InterPro" id="IPR019657">
    <property type="entry name" value="ComFB"/>
</dbReference>
<accession>C5BLT2</accession>
<dbReference type="RefSeq" id="WP_015819349.1">
    <property type="nucleotide sequence ID" value="NC_012997.1"/>
</dbReference>
<reference evidence="1 2" key="1">
    <citation type="journal article" date="2009" name="PLoS ONE">
        <title>The complete genome of Teredinibacter turnerae T7901: an intracellular endosymbiont of marine wood-boring bivalves (shipworms).</title>
        <authorList>
            <person name="Yang J.C."/>
            <person name="Madupu R."/>
            <person name="Durkin A.S."/>
            <person name="Ekborg N.A."/>
            <person name="Pedamallu C.S."/>
            <person name="Hostetler J.B."/>
            <person name="Radune D."/>
            <person name="Toms B.S."/>
            <person name="Henrissat B."/>
            <person name="Coutinho P.M."/>
            <person name="Schwarz S."/>
            <person name="Field L."/>
            <person name="Trindade-Silva A.E."/>
            <person name="Soares C.A.G."/>
            <person name="Elshahawi S."/>
            <person name="Hanora A."/>
            <person name="Schmidt E.W."/>
            <person name="Haygood M.G."/>
            <person name="Posfai J."/>
            <person name="Benner J."/>
            <person name="Madinger C."/>
            <person name="Nove J."/>
            <person name="Anton B."/>
            <person name="Chaudhary K."/>
            <person name="Foster J."/>
            <person name="Holman A."/>
            <person name="Kumar S."/>
            <person name="Lessard P.A."/>
            <person name="Luyten Y.A."/>
            <person name="Slatko B."/>
            <person name="Wood N."/>
            <person name="Wu B."/>
            <person name="Teplitski M."/>
            <person name="Mougous J.D."/>
            <person name="Ward N."/>
            <person name="Eisen J.A."/>
            <person name="Badger J.H."/>
            <person name="Distel D.L."/>
        </authorList>
    </citation>
    <scope>NUCLEOTIDE SEQUENCE [LARGE SCALE GENOMIC DNA]</scope>
    <source>
        <strain evidence="2">ATCC 39867 / T7901</strain>
    </source>
</reference>
<gene>
    <name evidence="1" type="ordered locus">TERTU_2603</name>
</gene>
<evidence type="ECO:0008006" key="3">
    <source>
        <dbReference type="Google" id="ProtNLM"/>
    </source>
</evidence>